<proteinExistence type="predicted"/>
<dbReference type="Proteomes" id="UP000183410">
    <property type="component" value="Unassembled WGS sequence"/>
</dbReference>
<evidence type="ECO:0000313" key="2">
    <source>
        <dbReference type="EMBL" id="SFF26794.1"/>
    </source>
</evidence>
<organism evidence="2 3">
    <name type="scientific">Paenibacillus algorifonticola</name>
    <dbReference type="NCBI Taxonomy" id="684063"/>
    <lineage>
        <taxon>Bacteria</taxon>
        <taxon>Bacillati</taxon>
        <taxon>Bacillota</taxon>
        <taxon>Bacilli</taxon>
        <taxon>Bacillales</taxon>
        <taxon>Paenibacillaceae</taxon>
        <taxon>Paenibacillus</taxon>
    </lineage>
</organism>
<protein>
    <submittedName>
        <fullName evidence="2">Uncharacterized protein</fullName>
    </submittedName>
</protein>
<accession>A0A1I2H9B1</accession>
<gene>
    <name evidence="2" type="ORF">SAMN04487969_12171</name>
</gene>
<feature type="compositionally biased region" description="Polar residues" evidence="1">
    <location>
        <begin position="18"/>
        <end position="39"/>
    </location>
</feature>
<reference evidence="3" key="1">
    <citation type="submission" date="2016-10" db="EMBL/GenBank/DDBJ databases">
        <authorList>
            <person name="Varghese N."/>
            <person name="Submissions S."/>
        </authorList>
    </citation>
    <scope>NUCLEOTIDE SEQUENCE [LARGE SCALE GENOMIC DNA]</scope>
    <source>
        <strain evidence="3">CGMCC 1.10223</strain>
    </source>
</reference>
<dbReference type="EMBL" id="FONN01000021">
    <property type="protein sequence ID" value="SFF26794.1"/>
    <property type="molecule type" value="Genomic_DNA"/>
</dbReference>
<keyword evidence="3" id="KW-1185">Reference proteome</keyword>
<feature type="region of interest" description="Disordered" evidence="1">
    <location>
        <begin position="18"/>
        <end position="50"/>
    </location>
</feature>
<dbReference type="RefSeq" id="WP_156182231.1">
    <property type="nucleotide sequence ID" value="NZ_FONN01000021.1"/>
</dbReference>
<dbReference type="AlphaFoldDB" id="A0A1I2H9B1"/>
<name>A0A1I2H9B1_9BACL</name>
<evidence type="ECO:0000256" key="1">
    <source>
        <dbReference type="SAM" id="MobiDB-lite"/>
    </source>
</evidence>
<sequence length="138" mass="15872">MSVKSKFQVKNIKSASLQSKRARISSCSCQRQESANDPRSNGCRRRDPAVEGVQDAGKELSKIFKRLENEEVAEKLVRAIRCHDARAVQNIIGCECRVVHFFCTDRSDCVRICCLFGRDREVAISFDICIRRENRNRY</sequence>
<evidence type="ECO:0000313" key="3">
    <source>
        <dbReference type="Proteomes" id="UP000183410"/>
    </source>
</evidence>
<dbReference type="OrthoDB" id="2620714at2"/>